<evidence type="ECO:0000313" key="5">
    <source>
        <dbReference type="EMBL" id="ADI29147.1"/>
    </source>
</evidence>
<dbReference type="OrthoDB" id="509705at2"/>
<dbReference type="SUPFAM" id="SSF53756">
    <property type="entry name" value="UDP-Glycosyltransferase/glycogen phosphorylase"/>
    <property type="match status" value="1"/>
</dbReference>
<dbReference type="Pfam" id="PF13439">
    <property type="entry name" value="Glyco_transf_4"/>
    <property type="match status" value="1"/>
</dbReference>
<dbReference type="eggNOG" id="COG0438">
    <property type="taxonomic scope" value="Bacteria"/>
</dbReference>
<organism evidence="5 6">
    <name type="scientific">Methylotenera versatilis (strain 301)</name>
    <dbReference type="NCBI Taxonomy" id="666681"/>
    <lineage>
        <taxon>Bacteria</taxon>
        <taxon>Pseudomonadati</taxon>
        <taxon>Pseudomonadota</taxon>
        <taxon>Betaproteobacteria</taxon>
        <taxon>Nitrosomonadales</taxon>
        <taxon>Methylophilaceae</taxon>
        <taxon>Methylotenera</taxon>
    </lineage>
</organism>
<dbReference type="PANTHER" id="PTHR12526">
    <property type="entry name" value="GLYCOSYLTRANSFERASE"/>
    <property type="match status" value="1"/>
</dbReference>
<proteinExistence type="predicted"/>
<dbReference type="InterPro" id="IPR028098">
    <property type="entry name" value="Glyco_trans_4-like_N"/>
</dbReference>
<name>D7DPA3_METV0</name>
<keyword evidence="2 5" id="KW-0808">Transferase</keyword>
<evidence type="ECO:0000256" key="2">
    <source>
        <dbReference type="ARBA" id="ARBA00022679"/>
    </source>
</evidence>
<dbReference type="InterPro" id="IPR001296">
    <property type="entry name" value="Glyco_trans_1"/>
</dbReference>
<keyword evidence="1" id="KW-0328">Glycosyltransferase</keyword>
<evidence type="ECO:0000259" key="3">
    <source>
        <dbReference type="Pfam" id="PF00534"/>
    </source>
</evidence>
<dbReference type="CAZy" id="GT4">
    <property type="family name" value="Glycosyltransferase Family 4"/>
</dbReference>
<dbReference type="PANTHER" id="PTHR12526:SF510">
    <property type="entry name" value="D-INOSITOL 3-PHOSPHATE GLYCOSYLTRANSFERASE"/>
    <property type="match status" value="1"/>
</dbReference>
<evidence type="ECO:0000259" key="4">
    <source>
        <dbReference type="Pfam" id="PF13439"/>
    </source>
</evidence>
<dbReference type="GO" id="GO:0016757">
    <property type="term" value="F:glycosyltransferase activity"/>
    <property type="evidence" value="ECO:0007669"/>
    <property type="project" value="UniProtKB-KW"/>
</dbReference>
<evidence type="ECO:0000256" key="1">
    <source>
        <dbReference type="ARBA" id="ARBA00022676"/>
    </source>
</evidence>
<accession>D7DPA3</accession>
<evidence type="ECO:0000313" key="6">
    <source>
        <dbReference type="Proteomes" id="UP000000383"/>
    </source>
</evidence>
<sequence>MTSNSLSRKSLAIIVPELLPVPPVKGGAVEHWVHEASKRLDQAEFEISIISRPANDHGIDGVQYLTIPWTKTEEFFHRIKERLTWRNPLRYLAKMQNVASYGRRMAKLVHSFDLVVIHNEPNLLLFLRSNPLQKVILHMHNEHLTIRMFRPFYRYALKKVDSVICVSDYIRHSAIKHFPQYADKFIVVFNATDPNVFMPYGDEALHQLKEVVALEADKKYLLYVGRLTEVKGVHVLIQAFEQIHQRLPNTKLIIVGSSFFEGAAKTAYEQTLVELAKPISQHIIFTGYIPHEKLKYLYSAVDIVVLPSIWQDPCPLVVLEAMASGTCLVSSAVGGVPEVVENKINGILVKEADVDALVDAVCGVLLHDEHKVQMEYLSRKKIIAGYTWERLVDELEAILFCCDGILQIDNATTMPLIKYINNSKLNTP</sequence>
<dbReference type="CDD" id="cd03801">
    <property type="entry name" value="GT4_PimA-like"/>
    <property type="match status" value="1"/>
</dbReference>
<feature type="domain" description="Glycosyltransferase subfamily 4-like N-terminal" evidence="4">
    <location>
        <begin position="29"/>
        <end position="195"/>
    </location>
</feature>
<dbReference type="RefSeq" id="WP_013147463.1">
    <property type="nucleotide sequence ID" value="NC_014207.1"/>
</dbReference>
<dbReference type="STRING" id="666681.M301_0763"/>
<gene>
    <name evidence="5" type="ordered locus">M301_0763</name>
</gene>
<dbReference type="AlphaFoldDB" id="D7DPA3"/>
<reference evidence="6" key="1">
    <citation type="submission" date="2010-05" db="EMBL/GenBank/DDBJ databases">
        <title>Complete sequence of Methylotenera sp. 301.</title>
        <authorList>
            <person name="Lucas S."/>
            <person name="Copeland A."/>
            <person name="Lapidus A."/>
            <person name="Cheng J.-F."/>
            <person name="Bruce D."/>
            <person name="Goodwin L."/>
            <person name="Pitluck S."/>
            <person name="Clum A."/>
            <person name="Land M."/>
            <person name="Hauser L."/>
            <person name="Kyrpides N."/>
            <person name="Ivanova N."/>
            <person name="Chistoservova L."/>
            <person name="Kalyuzhnaya M."/>
            <person name="Woyke T."/>
        </authorList>
    </citation>
    <scope>NUCLEOTIDE SEQUENCE [LARGE SCALE GENOMIC DNA]</scope>
    <source>
        <strain evidence="6">301</strain>
    </source>
</reference>
<feature type="domain" description="Glycosyl transferase family 1" evidence="3">
    <location>
        <begin position="209"/>
        <end position="380"/>
    </location>
</feature>
<dbReference type="KEGG" id="meh:M301_0763"/>
<protein>
    <submittedName>
        <fullName evidence="5">Glycosyl transferase group 1</fullName>
    </submittedName>
</protein>
<dbReference type="EMBL" id="CP002056">
    <property type="protein sequence ID" value="ADI29147.1"/>
    <property type="molecule type" value="Genomic_DNA"/>
</dbReference>
<dbReference type="Proteomes" id="UP000000383">
    <property type="component" value="Chromosome"/>
</dbReference>
<dbReference type="Pfam" id="PF00534">
    <property type="entry name" value="Glycos_transf_1"/>
    <property type="match status" value="1"/>
</dbReference>
<dbReference type="HOGENOM" id="CLU_711016_0_0_4"/>
<reference evidence="5 6" key="2">
    <citation type="journal article" date="2011" name="J. Bacteriol.">
        <title>Genomes of three methylotrophs from a single niche uncover genetic and metabolic divergence of Methylophilaceae.</title>
        <authorList>
            <person name="Lapidus A."/>
            <person name="Clum A."/>
            <person name="Labutti K."/>
            <person name="Kaluzhnaya M.G."/>
            <person name="Lim S."/>
            <person name="Beck D.A."/>
            <person name="Glavina Del Rio T."/>
            <person name="Nolan M."/>
            <person name="Mavromatis K."/>
            <person name="Huntemann M."/>
            <person name="Lucas S."/>
            <person name="Lidstrom M.E."/>
            <person name="Ivanova N."/>
            <person name="Chistoserdova L."/>
        </authorList>
    </citation>
    <scope>NUCLEOTIDE SEQUENCE [LARGE SCALE GENOMIC DNA]</scope>
    <source>
        <strain evidence="5 6">301</strain>
    </source>
</reference>
<keyword evidence="6" id="KW-1185">Reference proteome</keyword>
<dbReference type="Gene3D" id="3.40.50.2000">
    <property type="entry name" value="Glycogen Phosphorylase B"/>
    <property type="match status" value="2"/>
</dbReference>